<protein>
    <submittedName>
        <fullName evidence="3">Putative secreted effector protein CSEP034</fullName>
    </submittedName>
</protein>
<feature type="compositionally biased region" description="Low complexity" evidence="1">
    <location>
        <begin position="116"/>
        <end position="140"/>
    </location>
</feature>
<reference evidence="3" key="1">
    <citation type="submission" date="2016-05" db="EMBL/GenBank/DDBJ databases">
        <authorList>
            <person name="Lavstsen T."/>
            <person name="Jespersen J.S."/>
        </authorList>
    </citation>
    <scope>NUCLEOTIDE SEQUENCE</scope>
    <source>
        <strain evidence="3">2086</strain>
    </source>
</reference>
<feature type="compositionally biased region" description="Low complexity" evidence="1">
    <location>
        <begin position="77"/>
        <end position="86"/>
    </location>
</feature>
<sequence length="303" mass="30203">MQITQFLFCLALSSVVESLPVKSGLTTTDLVGRIVADDQQSSSNIPDTSFSSTLNSIKAAEAEDEATDAAASKGGATTTDTNDTSDAQGSNPAASASKALRAGKGTGATTEKDNNTSGGTSTSQSKPSKGATTATKDAAGGNNGGKGAASKDTNGGNGGGKGGPSSDSVTKAVSNFDRDATMVSAALNSLPNLTNSKQIKSVAKSAFDAESDEDAQRSVLAAAAGDAGKSPNSKIVQFTPAVLNGLMAISQKGTVESVQQNLPAIESARNPNILPSITKLSNAALDAVGLPMTAQKFPATGQN</sequence>
<keyword evidence="2" id="KW-0732">Signal</keyword>
<reference evidence="3" key="2">
    <citation type="submission" date="2018-07" db="EMBL/GenBank/DDBJ databases">
        <title>Identification of six novel powdery mildew effectors by Agrobacterium tumefaciens-mediated host induced gene silencing (ATM-HIGS) system.</title>
        <authorList>
            <person name="Martinez-Cruz J."/>
            <person name="Romero D."/>
            <person name="de Vicente A."/>
            <person name="Perez-Garcia A."/>
        </authorList>
    </citation>
    <scope>NUCLEOTIDE SEQUENCE</scope>
    <source>
        <strain evidence="3">2086</strain>
    </source>
</reference>
<proteinExistence type="evidence at transcript level"/>
<name>A0A2Z2GAL1_9PEZI</name>
<dbReference type="EMBL" id="KX267934">
    <property type="protein sequence ID" value="ARJ57516.1"/>
    <property type="molecule type" value="mRNA"/>
</dbReference>
<evidence type="ECO:0000313" key="3">
    <source>
        <dbReference type="EMBL" id="ARJ57516.1"/>
    </source>
</evidence>
<feature type="signal peptide" evidence="2">
    <location>
        <begin position="1"/>
        <end position="18"/>
    </location>
</feature>
<accession>A0A2Z2GAL1</accession>
<evidence type="ECO:0000256" key="1">
    <source>
        <dbReference type="SAM" id="MobiDB-lite"/>
    </source>
</evidence>
<organism evidence="3">
    <name type="scientific">Podosphaera xanthii</name>
    <dbReference type="NCBI Taxonomy" id="135283"/>
    <lineage>
        <taxon>Eukaryota</taxon>
        <taxon>Fungi</taxon>
        <taxon>Dikarya</taxon>
        <taxon>Ascomycota</taxon>
        <taxon>Pezizomycotina</taxon>
        <taxon>Leotiomycetes</taxon>
        <taxon>Erysiphales</taxon>
        <taxon>Erysiphaceae</taxon>
        <taxon>Podosphaera</taxon>
    </lineage>
</organism>
<dbReference type="AlphaFoldDB" id="A0A2Z2GAL1"/>
<feature type="chain" id="PRO_5016273431" evidence="2">
    <location>
        <begin position="19"/>
        <end position="303"/>
    </location>
</feature>
<evidence type="ECO:0000256" key="2">
    <source>
        <dbReference type="SAM" id="SignalP"/>
    </source>
</evidence>
<feature type="region of interest" description="Disordered" evidence="1">
    <location>
        <begin position="57"/>
        <end position="171"/>
    </location>
</feature>